<dbReference type="EMBL" id="CP025189">
    <property type="protein sequence ID" value="AWV21476.1"/>
    <property type="molecule type" value="Genomic_DNA"/>
</dbReference>
<gene>
    <name evidence="1" type="ORF">RADP37_04745</name>
</gene>
<protein>
    <submittedName>
        <fullName evidence="1">Transcriptional regulator, MarR family</fullName>
    </submittedName>
</protein>
<dbReference type="AlphaFoldDB" id="A0A4Y1MTX1"/>
<accession>A0A4Y1MTX1</accession>
<organism evidence="1">
    <name type="scientific">Roseomonas mucosa</name>
    <dbReference type="NCBI Taxonomy" id="207340"/>
    <lineage>
        <taxon>Bacteria</taxon>
        <taxon>Pseudomonadati</taxon>
        <taxon>Pseudomonadota</taxon>
        <taxon>Alphaproteobacteria</taxon>
        <taxon>Acetobacterales</taxon>
        <taxon>Roseomonadaceae</taxon>
        <taxon>Roseomonas</taxon>
    </lineage>
</organism>
<reference evidence="1" key="1">
    <citation type="submission" date="2017-12" db="EMBL/GenBank/DDBJ databases">
        <authorList>
            <person name="Martens C."/>
            <person name="Dahlstrom E."/>
            <person name="Barbian K."/>
            <person name="Sykora L."/>
            <person name="Ricklefs S."/>
            <person name="Bruno D."/>
            <person name="Anzick I."/>
            <person name="Myles I."/>
            <person name="Datta S.K."/>
        </authorList>
    </citation>
    <scope>NUCLEOTIDE SEQUENCE</scope>
    <source>
        <strain evidence="1">AD2</strain>
    </source>
</reference>
<evidence type="ECO:0000313" key="1">
    <source>
        <dbReference type="EMBL" id="AWV21476.1"/>
    </source>
</evidence>
<dbReference type="RefSeq" id="WP_314216334.1">
    <property type="nucleotide sequence ID" value="NZ_CP025189.1"/>
</dbReference>
<sequence>MPDPKACAATALCQHCGPLCLAEFLTCRPSVVAESVSQTFAARYAEEFGLGVPEGRVI</sequence>
<name>A0A4Y1MTX1_9PROT</name>
<proteinExistence type="predicted"/>